<keyword evidence="4" id="KW-0460">Magnesium</keyword>
<feature type="transmembrane region" description="Helical" evidence="5">
    <location>
        <begin position="35"/>
        <end position="55"/>
    </location>
</feature>
<protein>
    <submittedName>
        <fullName evidence="7">PIN domain-containing protein</fullName>
    </submittedName>
</protein>
<feature type="transmembrane region" description="Helical" evidence="5">
    <location>
        <begin position="12"/>
        <end position="30"/>
    </location>
</feature>
<comment type="caution">
    <text evidence="7">The sequence shown here is derived from an EMBL/GenBank/DDBJ whole genome shotgun (WGS) entry which is preliminary data.</text>
</comment>
<evidence type="ECO:0000256" key="5">
    <source>
        <dbReference type="SAM" id="Phobius"/>
    </source>
</evidence>
<dbReference type="AlphaFoldDB" id="A0A7V3N4A8"/>
<evidence type="ECO:0000256" key="2">
    <source>
        <dbReference type="ARBA" id="ARBA00022722"/>
    </source>
</evidence>
<keyword evidence="5" id="KW-0472">Membrane</keyword>
<keyword evidence="3" id="KW-0378">Hydrolase</keyword>
<evidence type="ECO:0000256" key="3">
    <source>
        <dbReference type="ARBA" id="ARBA00022801"/>
    </source>
</evidence>
<name>A0A7V3N4A8_UNCC3</name>
<organism evidence="7">
    <name type="scientific">candidate division CPR3 bacterium</name>
    <dbReference type="NCBI Taxonomy" id="2268181"/>
    <lineage>
        <taxon>Bacteria</taxon>
        <taxon>Bacteria division CPR3</taxon>
    </lineage>
</organism>
<evidence type="ECO:0000259" key="6">
    <source>
        <dbReference type="PROSITE" id="PS50926"/>
    </source>
</evidence>
<keyword evidence="2" id="KW-0540">Nuclease</keyword>
<comment type="cofactor">
    <cofactor evidence="1">
        <name>Mg(2+)</name>
        <dbReference type="ChEBI" id="CHEBI:18420"/>
    </cofactor>
</comment>
<dbReference type="GO" id="GO:0004518">
    <property type="term" value="F:nuclease activity"/>
    <property type="evidence" value="ECO:0007669"/>
    <property type="project" value="UniProtKB-KW"/>
</dbReference>
<dbReference type="InterPro" id="IPR052041">
    <property type="entry name" value="Nucleic_acid_metab_PIN/TRAM"/>
</dbReference>
<dbReference type="Pfam" id="PF01850">
    <property type="entry name" value="PIN"/>
    <property type="match status" value="1"/>
</dbReference>
<feature type="domain" description="TRAM" evidence="6">
    <location>
        <begin position="243"/>
        <end position="304"/>
    </location>
</feature>
<reference evidence="7" key="1">
    <citation type="journal article" date="2020" name="mSystems">
        <title>Genome- and Community-Level Interaction Insights into Carbon Utilization and Element Cycling Functions of Hydrothermarchaeota in Hydrothermal Sediment.</title>
        <authorList>
            <person name="Zhou Z."/>
            <person name="Liu Y."/>
            <person name="Xu W."/>
            <person name="Pan J."/>
            <person name="Luo Z.H."/>
            <person name="Li M."/>
        </authorList>
    </citation>
    <scope>NUCLEOTIDE SEQUENCE [LARGE SCALE GENOMIC DNA]</scope>
    <source>
        <strain evidence="7">SpSt-757</strain>
    </source>
</reference>
<dbReference type="PANTHER" id="PTHR11603">
    <property type="entry name" value="AAA FAMILY ATPASE"/>
    <property type="match status" value="1"/>
</dbReference>
<evidence type="ECO:0000256" key="4">
    <source>
        <dbReference type="ARBA" id="ARBA00022842"/>
    </source>
</evidence>
<dbReference type="InterPro" id="IPR002792">
    <property type="entry name" value="TRAM_dom"/>
</dbReference>
<dbReference type="PROSITE" id="PS50926">
    <property type="entry name" value="TRAM"/>
    <property type="match status" value="1"/>
</dbReference>
<accession>A0A7V3N4A8</accession>
<proteinExistence type="predicted"/>
<dbReference type="GO" id="GO:0016787">
    <property type="term" value="F:hydrolase activity"/>
    <property type="evidence" value="ECO:0007669"/>
    <property type="project" value="UniProtKB-KW"/>
</dbReference>
<evidence type="ECO:0000313" key="7">
    <source>
        <dbReference type="EMBL" id="HFZ08759.1"/>
    </source>
</evidence>
<dbReference type="PANTHER" id="PTHR11603:SF147">
    <property type="entry name" value="MEMBRANE PROTEIN"/>
    <property type="match status" value="1"/>
</dbReference>
<dbReference type="InterPro" id="IPR029060">
    <property type="entry name" value="PIN-like_dom_sf"/>
</dbReference>
<dbReference type="Gene3D" id="3.40.50.1010">
    <property type="entry name" value="5'-nuclease"/>
    <property type="match status" value="1"/>
</dbReference>
<dbReference type="SMART" id="SM00670">
    <property type="entry name" value="PINc"/>
    <property type="match status" value="1"/>
</dbReference>
<feature type="transmembrane region" description="Helical" evidence="5">
    <location>
        <begin position="67"/>
        <end position="86"/>
    </location>
</feature>
<sequence length="308" mass="34854">MNSFYLSDVNLFIIFLVIGVIFLSIARRILKFPPFFVFIGLVGLLLGLVLGNLLGSPFSRLPGLWGRWTPIVIQIVVAATVIDYFLSQTRSWSNFFENLFALAFKKQEKFIFKPSEIVVDTSIFIDGRIEELSKTGFILGKLIVPRFVLDELQRVSDSQDDLKRSRGRRGLEVLSRLTKNPQIETEIIETDFREREIDKKLIRLAKARGAKLLTCDYNLNRVAEIQGVHVLNINELANALRPIVLPGENLKVKIIAPGKEKNQGVGYLPDGTMIVVEGGERFVGEEIDCQVERIYQTVAGKMIFVKPK</sequence>
<dbReference type="EMBL" id="DTGG01000042">
    <property type="protein sequence ID" value="HFZ08759.1"/>
    <property type="molecule type" value="Genomic_DNA"/>
</dbReference>
<dbReference type="Pfam" id="PF01938">
    <property type="entry name" value="TRAM"/>
    <property type="match status" value="1"/>
</dbReference>
<keyword evidence="5" id="KW-1133">Transmembrane helix</keyword>
<keyword evidence="5" id="KW-0812">Transmembrane</keyword>
<dbReference type="SUPFAM" id="SSF88723">
    <property type="entry name" value="PIN domain-like"/>
    <property type="match status" value="1"/>
</dbReference>
<evidence type="ECO:0000256" key="1">
    <source>
        <dbReference type="ARBA" id="ARBA00001946"/>
    </source>
</evidence>
<gene>
    <name evidence="7" type="ORF">ENV41_01330</name>
</gene>
<dbReference type="CDD" id="cd09877">
    <property type="entry name" value="PIN_YacL-like"/>
    <property type="match status" value="1"/>
</dbReference>
<dbReference type="InterPro" id="IPR002716">
    <property type="entry name" value="PIN_dom"/>
</dbReference>